<dbReference type="InterPro" id="IPR027417">
    <property type="entry name" value="P-loop_NTPase"/>
</dbReference>
<dbReference type="Gene3D" id="2.40.50.140">
    <property type="entry name" value="Nucleic acid-binding proteins"/>
    <property type="match status" value="1"/>
</dbReference>
<evidence type="ECO:0000256" key="9">
    <source>
        <dbReference type="ARBA" id="ARBA00023134"/>
    </source>
</evidence>
<dbReference type="GO" id="GO:0005737">
    <property type="term" value="C:cytoplasm"/>
    <property type="evidence" value="ECO:0007669"/>
    <property type="project" value="UniProtKB-SubCell"/>
</dbReference>
<comment type="similarity">
    <text evidence="10">Belongs to the TRAFAC class YlqF/YawG GTPase family. RsgA subfamily.</text>
</comment>
<feature type="binding site" evidence="10">
    <location>
        <position position="241"/>
    </location>
    <ligand>
        <name>Zn(2+)</name>
        <dbReference type="ChEBI" id="CHEBI:29105"/>
    </ligand>
</feature>
<feature type="binding site" evidence="10">
    <location>
        <position position="246"/>
    </location>
    <ligand>
        <name>Zn(2+)</name>
        <dbReference type="ChEBI" id="CHEBI:29105"/>
    </ligand>
</feature>
<dbReference type="InterPro" id="IPR012340">
    <property type="entry name" value="NA-bd_OB-fold"/>
</dbReference>
<keyword evidence="3 10" id="KW-0479">Metal-binding</keyword>
<dbReference type="Proteomes" id="UP000214973">
    <property type="component" value="Chromosome 1"/>
</dbReference>
<evidence type="ECO:0000256" key="2">
    <source>
        <dbReference type="ARBA" id="ARBA00022517"/>
    </source>
</evidence>
<gene>
    <name evidence="10 13" type="primary">rsgA</name>
    <name evidence="13" type="ORF">SAMEA44547418_00870</name>
</gene>
<dbReference type="SUPFAM" id="SSF50249">
    <property type="entry name" value="Nucleic acid-binding proteins"/>
    <property type="match status" value="1"/>
</dbReference>
<dbReference type="InterPro" id="IPR010914">
    <property type="entry name" value="RsgA_GTPase_dom"/>
</dbReference>
<evidence type="ECO:0000256" key="3">
    <source>
        <dbReference type="ARBA" id="ARBA00022723"/>
    </source>
</evidence>
<sequence>MITGIVIKNMNGYFYVQDEEGTVHECKVRGRLKKGRYSLLVGDRVTISNDGFIESIHERHNSMIRPAVANIDQVVLVVAAHEPDINELLLNKMLVMIEHADIPIILCVNKCDLMDASTMSLVDLYRSIGYDVIMTSTYAMTGIDELRRVLDHKITAFAGPSGVGKSSLLNAVDSKFTFQTGEVSDKIKRGRHTTRHASLFSLNTDSFIMDTPGFSAIEFNDVSLERLPTLFPEFAEYVEDCKFNPCYHEHEPICGIKEALASGQIHKGRYDAYMSIRNDIENQRKRF</sequence>
<evidence type="ECO:0000256" key="7">
    <source>
        <dbReference type="ARBA" id="ARBA00022833"/>
    </source>
</evidence>
<feature type="binding site" evidence="10">
    <location>
        <position position="248"/>
    </location>
    <ligand>
        <name>Zn(2+)</name>
        <dbReference type="ChEBI" id="CHEBI:29105"/>
    </ligand>
</feature>
<evidence type="ECO:0000259" key="11">
    <source>
        <dbReference type="PROSITE" id="PS50936"/>
    </source>
</evidence>
<feature type="domain" description="CP-type G" evidence="12">
    <location>
        <begin position="60"/>
        <end position="217"/>
    </location>
</feature>
<dbReference type="EC" id="3.6.1.-" evidence="10"/>
<keyword evidence="1 10" id="KW-0963">Cytoplasm</keyword>
<dbReference type="NCBIfam" id="TIGR00157">
    <property type="entry name" value="ribosome small subunit-dependent GTPase A"/>
    <property type="match status" value="1"/>
</dbReference>
<comment type="cofactor">
    <cofactor evidence="10">
        <name>Zn(2+)</name>
        <dbReference type="ChEBI" id="CHEBI:29105"/>
    </cofactor>
    <text evidence="10">Binds 1 zinc ion per subunit.</text>
</comment>
<evidence type="ECO:0000256" key="5">
    <source>
        <dbReference type="ARBA" id="ARBA00022741"/>
    </source>
</evidence>
<evidence type="ECO:0000256" key="8">
    <source>
        <dbReference type="ARBA" id="ARBA00022884"/>
    </source>
</evidence>
<keyword evidence="14" id="KW-1185">Reference proteome</keyword>
<dbReference type="GO" id="GO:0003924">
    <property type="term" value="F:GTPase activity"/>
    <property type="evidence" value="ECO:0007669"/>
    <property type="project" value="UniProtKB-UniRule"/>
</dbReference>
<dbReference type="Gene3D" id="3.40.50.300">
    <property type="entry name" value="P-loop containing nucleotide triphosphate hydrolases"/>
    <property type="match status" value="1"/>
</dbReference>
<dbReference type="KEGG" id="vrm:44547418_00870"/>
<dbReference type="InterPro" id="IPR004881">
    <property type="entry name" value="Ribosome_biogen_GTPase_RsgA"/>
</dbReference>
<evidence type="ECO:0000259" key="12">
    <source>
        <dbReference type="PROSITE" id="PS51721"/>
    </source>
</evidence>
<dbReference type="EMBL" id="LT906470">
    <property type="protein sequence ID" value="SNV64028.1"/>
    <property type="molecule type" value="Genomic_DNA"/>
</dbReference>
<comment type="function">
    <text evidence="10">One of several proteins that assist in the late maturation steps of the functional core of the 30S ribosomal subunit. Helps release RbfA from mature subunits. May play a role in the assembly of ribosomal proteins into the subunit. Circularly permuted GTPase that catalyzes slow GTP hydrolysis, GTPase activity is stimulated by the 30S ribosomal subunit.</text>
</comment>
<evidence type="ECO:0000313" key="14">
    <source>
        <dbReference type="Proteomes" id="UP000214973"/>
    </source>
</evidence>
<keyword evidence="5 10" id="KW-0547">Nucleotide-binding</keyword>
<dbReference type="InterPro" id="IPR030378">
    <property type="entry name" value="G_CP_dom"/>
</dbReference>
<comment type="subunit">
    <text evidence="10">Monomer. Associates with 30S ribosomal subunit, binds 16S rRNA.</text>
</comment>
<keyword evidence="8 10" id="KW-0694">RNA-binding</keyword>
<accession>A0A239Z0K7</accession>
<dbReference type="AlphaFoldDB" id="A0A239Z0K7"/>
<protein>
    <recommendedName>
        <fullName evidence="10">Small ribosomal subunit biogenesis GTPase RsgA</fullName>
        <ecNumber evidence="10">3.6.1.-</ecNumber>
    </recommendedName>
</protein>
<reference evidence="13 14" key="1">
    <citation type="submission" date="2017-06" db="EMBL/GenBank/DDBJ databases">
        <authorList>
            <consortium name="Pathogen Informatics"/>
        </authorList>
    </citation>
    <scope>NUCLEOTIDE SEQUENCE [LARGE SCALE GENOMIC DNA]</scope>
    <source>
        <strain evidence="13 14">NCTC12018</strain>
    </source>
</reference>
<evidence type="ECO:0000256" key="10">
    <source>
        <dbReference type="HAMAP-Rule" id="MF_01820"/>
    </source>
</evidence>
<feature type="binding site" evidence="10">
    <location>
        <position position="254"/>
    </location>
    <ligand>
        <name>Zn(2+)</name>
        <dbReference type="ChEBI" id="CHEBI:29105"/>
    </ligand>
</feature>
<dbReference type="GO" id="GO:0005525">
    <property type="term" value="F:GTP binding"/>
    <property type="evidence" value="ECO:0007669"/>
    <property type="project" value="UniProtKB-UniRule"/>
</dbReference>
<dbReference type="PANTHER" id="PTHR32120">
    <property type="entry name" value="SMALL RIBOSOMAL SUBUNIT BIOGENESIS GTPASE RSGA"/>
    <property type="match status" value="1"/>
</dbReference>
<dbReference type="GO" id="GO:0019843">
    <property type="term" value="F:rRNA binding"/>
    <property type="evidence" value="ECO:0007669"/>
    <property type="project" value="UniProtKB-KW"/>
</dbReference>
<dbReference type="Gene3D" id="1.10.40.50">
    <property type="entry name" value="Probable gtpase engc, domain 3"/>
    <property type="match status" value="1"/>
</dbReference>
<dbReference type="InterPro" id="IPR031944">
    <property type="entry name" value="RsgA_N"/>
</dbReference>
<keyword evidence="9 10" id="KW-0342">GTP-binding</keyword>
<evidence type="ECO:0000313" key="13">
    <source>
        <dbReference type="EMBL" id="SNV64028.1"/>
    </source>
</evidence>
<dbReference type="CDD" id="cd04466">
    <property type="entry name" value="S1_YloQ_GTPase"/>
    <property type="match status" value="1"/>
</dbReference>
<keyword evidence="6 10" id="KW-0378">Hydrolase</keyword>
<dbReference type="Pfam" id="PF16745">
    <property type="entry name" value="RsgA_N"/>
    <property type="match status" value="1"/>
</dbReference>
<name>A0A239Z0K7_9FIRM</name>
<feature type="binding site" evidence="10">
    <location>
        <begin position="159"/>
        <end position="167"/>
    </location>
    <ligand>
        <name>GTP</name>
        <dbReference type="ChEBI" id="CHEBI:37565"/>
    </ligand>
</feature>
<organism evidence="13 14">
    <name type="scientific">Veillonella rodentium</name>
    <dbReference type="NCBI Taxonomy" id="248315"/>
    <lineage>
        <taxon>Bacteria</taxon>
        <taxon>Bacillati</taxon>
        <taxon>Bacillota</taxon>
        <taxon>Negativicutes</taxon>
        <taxon>Veillonellales</taxon>
        <taxon>Veillonellaceae</taxon>
        <taxon>Veillonella</taxon>
    </lineage>
</organism>
<dbReference type="PROSITE" id="PS50936">
    <property type="entry name" value="ENGC_GTPASE"/>
    <property type="match status" value="1"/>
</dbReference>
<feature type="binding site" evidence="10">
    <location>
        <begin position="109"/>
        <end position="112"/>
    </location>
    <ligand>
        <name>GTP</name>
        <dbReference type="ChEBI" id="CHEBI:37565"/>
    </ligand>
</feature>
<dbReference type="GO" id="GO:0042274">
    <property type="term" value="P:ribosomal small subunit biogenesis"/>
    <property type="evidence" value="ECO:0007669"/>
    <property type="project" value="UniProtKB-UniRule"/>
</dbReference>
<evidence type="ECO:0000256" key="6">
    <source>
        <dbReference type="ARBA" id="ARBA00022801"/>
    </source>
</evidence>
<evidence type="ECO:0000256" key="1">
    <source>
        <dbReference type="ARBA" id="ARBA00022490"/>
    </source>
</evidence>
<dbReference type="CDD" id="cd01854">
    <property type="entry name" value="YjeQ_EngC"/>
    <property type="match status" value="1"/>
</dbReference>
<feature type="domain" description="EngC GTPase" evidence="11">
    <location>
        <begin position="69"/>
        <end position="215"/>
    </location>
</feature>
<evidence type="ECO:0000256" key="4">
    <source>
        <dbReference type="ARBA" id="ARBA00022730"/>
    </source>
</evidence>
<dbReference type="PROSITE" id="PS51721">
    <property type="entry name" value="G_CP"/>
    <property type="match status" value="1"/>
</dbReference>
<dbReference type="Pfam" id="PF03193">
    <property type="entry name" value="RsgA_GTPase"/>
    <property type="match status" value="1"/>
</dbReference>
<keyword evidence="7 10" id="KW-0862">Zinc</keyword>
<keyword evidence="2 10" id="KW-0690">Ribosome biogenesis</keyword>
<keyword evidence="4 10" id="KW-0699">rRNA-binding</keyword>
<dbReference type="HAMAP" id="MF_01820">
    <property type="entry name" value="GTPase_RsgA"/>
    <property type="match status" value="1"/>
</dbReference>
<dbReference type="RefSeq" id="WP_095065843.1">
    <property type="nucleotide sequence ID" value="NZ_LT906470.1"/>
</dbReference>
<proteinExistence type="inferred from homology"/>
<dbReference type="SUPFAM" id="SSF52540">
    <property type="entry name" value="P-loop containing nucleoside triphosphate hydrolases"/>
    <property type="match status" value="1"/>
</dbReference>
<dbReference type="PANTHER" id="PTHR32120:SF11">
    <property type="entry name" value="SMALL RIBOSOMAL SUBUNIT BIOGENESIS GTPASE RSGA 1, MITOCHONDRIAL-RELATED"/>
    <property type="match status" value="1"/>
</dbReference>
<dbReference type="GO" id="GO:0046872">
    <property type="term" value="F:metal ion binding"/>
    <property type="evidence" value="ECO:0007669"/>
    <property type="project" value="UniProtKB-KW"/>
</dbReference>
<comment type="subcellular location">
    <subcellularLocation>
        <location evidence="10">Cytoplasm</location>
    </subcellularLocation>
</comment>